<reference evidence="1" key="1">
    <citation type="submission" date="2018-05" db="EMBL/GenBank/DDBJ databases">
        <title>Draft genome of Mucuna pruriens seed.</title>
        <authorList>
            <person name="Nnadi N.E."/>
            <person name="Vos R."/>
            <person name="Hasami M.H."/>
            <person name="Devisetty U.K."/>
            <person name="Aguiy J.C."/>
        </authorList>
    </citation>
    <scope>NUCLEOTIDE SEQUENCE [LARGE SCALE GENOMIC DNA]</scope>
    <source>
        <strain evidence="1">JCA_2017</strain>
    </source>
</reference>
<evidence type="ECO:0000313" key="1">
    <source>
        <dbReference type="EMBL" id="RDY07476.1"/>
    </source>
</evidence>
<dbReference type="OrthoDB" id="1454456at2759"/>
<accession>A0A371HXF1</accession>
<gene>
    <name evidence="1" type="ORF">CR513_08419</name>
</gene>
<name>A0A371HXF1_MUCPR</name>
<dbReference type="EMBL" id="QJKJ01001460">
    <property type="protein sequence ID" value="RDY07476.1"/>
    <property type="molecule type" value="Genomic_DNA"/>
</dbReference>
<feature type="non-terminal residue" evidence="1">
    <location>
        <position position="1"/>
    </location>
</feature>
<sequence>MKGEPRIELKETVEIFGLGSTINPLQKHNKSLDFLIITTEALMLYFMDKSNAENKVLEEHGEIHMFVFDQGGVKAILSCSGLVGLDILLQTTRT</sequence>
<dbReference type="AlphaFoldDB" id="A0A371HXF1"/>
<comment type="caution">
    <text evidence="1">The sequence shown here is derived from an EMBL/GenBank/DDBJ whole genome shotgun (WGS) entry which is preliminary data.</text>
</comment>
<keyword evidence="2" id="KW-1185">Reference proteome</keyword>
<proteinExistence type="predicted"/>
<organism evidence="1 2">
    <name type="scientific">Mucuna pruriens</name>
    <name type="common">Velvet bean</name>
    <name type="synonym">Dolichos pruriens</name>
    <dbReference type="NCBI Taxonomy" id="157652"/>
    <lineage>
        <taxon>Eukaryota</taxon>
        <taxon>Viridiplantae</taxon>
        <taxon>Streptophyta</taxon>
        <taxon>Embryophyta</taxon>
        <taxon>Tracheophyta</taxon>
        <taxon>Spermatophyta</taxon>
        <taxon>Magnoliopsida</taxon>
        <taxon>eudicotyledons</taxon>
        <taxon>Gunneridae</taxon>
        <taxon>Pentapetalae</taxon>
        <taxon>rosids</taxon>
        <taxon>fabids</taxon>
        <taxon>Fabales</taxon>
        <taxon>Fabaceae</taxon>
        <taxon>Papilionoideae</taxon>
        <taxon>50 kb inversion clade</taxon>
        <taxon>NPAAA clade</taxon>
        <taxon>indigoferoid/millettioid clade</taxon>
        <taxon>Phaseoleae</taxon>
        <taxon>Mucuna</taxon>
    </lineage>
</organism>
<protein>
    <submittedName>
        <fullName evidence="1">Uncharacterized protein</fullName>
    </submittedName>
</protein>
<evidence type="ECO:0000313" key="2">
    <source>
        <dbReference type="Proteomes" id="UP000257109"/>
    </source>
</evidence>
<dbReference type="Proteomes" id="UP000257109">
    <property type="component" value="Unassembled WGS sequence"/>
</dbReference>